<evidence type="ECO:0000259" key="7">
    <source>
        <dbReference type="Pfam" id="PF02687"/>
    </source>
</evidence>
<feature type="transmembrane region" description="Helical" evidence="6">
    <location>
        <begin position="424"/>
        <end position="445"/>
    </location>
</feature>
<feature type="transmembrane region" description="Helical" evidence="6">
    <location>
        <begin position="704"/>
        <end position="734"/>
    </location>
</feature>
<feature type="domain" description="MacB-like periplasmic core" evidence="8">
    <location>
        <begin position="432"/>
        <end position="628"/>
    </location>
</feature>
<accession>A0A4Y8SN45</accession>
<dbReference type="InterPro" id="IPR003838">
    <property type="entry name" value="ABC3_permease_C"/>
</dbReference>
<dbReference type="EMBL" id="SOZE01000002">
    <property type="protein sequence ID" value="TFF40100.1"/>
    <property type="molecule type" value="Genomic_DNA"/>
</dbReference>
<feature type="transmembrane region" description="Helical" evidence="6">
    <location>
        <begin position="283"/>
        <end position="303"/>
    </location>
</feature>
<feature type="domain" description="MacB-like periplasmic core" evidence="8">
    <location>
        <begin position="21"/>
        <end position="242"/>
    </location>
</feature>
<dbReference type="Pfam" id="PF02687">
    <property type="entry name" value="FtsX"/>
    <property type="match status" value="2"/>
</dbReference>
<feature type="transmembrane region" description="Helical" evidence="6">
    <location>
        <begin position="376"/>
        <end position="403"/>
    </location>
</feature>
<name>A0A4Y8SN45_9SPHI</name>
<feature type="transmembrane region" description="Helical" evidence="6">
    <location>
        <begin position="668"/>
        <end position="692"/>
    </location>
</feature>
<evidence type="ECO:0000256" key="1">
    <source>
        <dbReference type="ARBA" id="ARBA00004651"/>
    </source>
</evidence>
<evidence type="ECO:0000256" key="3">
    <source>
        <dbReference type="ARBA" id="ARBA00022692"/>
    </source>
</evidence>
<evidence type="ECO:0000259" key="8">
    <source>
        <dbReference type="Pfam" id="PF12704"/>
    </source>
</evidence>
<keyword evidence="10" id="KW-1185">Reference proteome</keyword>
<dbReference type="PANTHER" id="PTHR30572">
    <property type="entry name" value="MEMBRANE COMPONENT OF TRANSPORTER-RELATED"/>
    <property type="match status" value="1"/>
</dbReference>
<dbReference type="OrthoDB" id="1451596at2"/>
<keyword evidence="5 6" id="KW-0472">Membrane</keyword>
<dbReference type="PANTHER" id="PTHR30572:SF18">
    <property type="entry name" value="ABC-TYPE MACROLIDE FAMILY EXPORT SYSTEM PERMEASE COMPONENT 2"/>
    <property type="match status" value="1"/>
</dbReference>
<feature type="domain" description="ABC3 transporter permease C-terminal" evidence="7">
    <location>
        <begin position="290"/>
        <end position="404"/>
    </location>
</feature>
<evidence type="ECO:0000313" key="10">
    <source>
        <dbReference type="Proteomes" id="UP000297540"/>
    </source>
</evidence>
<evidence type="ECO:0000313" key="9">
    <source>
        <dbReference type="EMBL" id="TFF40100.1"/>
    </source>
</evidence>
<dbReference type="PROSITE" id="PS51257">
    <property type="entry name" value="PROKAR_LIPOPROTEIN"/>
    <property type="match status" value="1"/>
</dbReference>
<evidence type="ECO:0000256" key="6">
    <source>
        <dbReference type="SAM" id="Phobius"/>
    </source>
</evidence>
<keyword evidence="2" id="KW-1003">Cell membrane</keyword>
<feature type="domain" description="ABC3 transporter permease C-terminal" evidence="7">
    <location>
        <begin position="671"/>
        <end position="784"/>
    </location>
</feature>
<evidence type="ECO:0000256" key="4">
    <source>
        <dbReference type="ARBA" id="ARBA00022989"/>
    </source>
</evidence>
<dbReference type="GO" id="GO:0022857">
    <property type="term" value="F:transmembrane transporter activity"/>
    <property type="evidence" value="ECO:0007669"/>
    <property type="project" value="TreeGrafter"/>
</dbReference>
<comment type="caution">
    <text evidence="9">The sequence shown here is derived from an EMBL/GenBank/DDBJ whole genome shotgun (WGS) entry which is preliminary data.</text>
</comment>
<dbReference type="Pfam" id="PF12704">
    <property type="entry name" value="MacB_PCD"/>
    <property type="match status" value="2"/>
</dbReference>
<dbReference type="InterPro" id="IPR050250">
    <property type="entry name" value="Macrolide_Exporter_MacB"/>
</dbReference>
<comment type="subcellular location">
    <subcellularLocation>
        <location evidence="1">Cell membrane</location>
        <topology evidence="1">Multi-pass membrane protein</topology>
    </subcellularLocation>
</comment>
<proteinExistence type="predicted"/>
<gene>
    <name evidence="9" type="ORF">E2R66_02270</name>
</gene>
<dbReference type="GO" id="GO:0005886">
    <property type="term" value="C:plasma membrane"/>
    <property type="evidence" value="ECO:0007669"/>
    <property type="project" value="UniProtKB-SubCell"/>
</dbReference>
<feature type="transmembrane region" description="Helical" evidence="6">
    <location>
        <begin position="330"/>
        <end position="356"/>
    </location>
</feature>
<protein>
    <submittedName>
        <fullName evidence="9">ABC transporter permease</fullName>
    </submittedName>
</protein>
<dbReference type="RefSeq" id="WP_133226769.1">
    <property type="nucleotide sequence ID" value="NZ_SOZE01000002.1"/>
</dbReference>
<organism evidence="9 10">
    <name type="scientific">Mucilaginibacter psychrotolerans</name>
    <dbReference type="NCBI Taxonomy" id="1524096"/>
    <lineage>
        <taxon>Bacteria</taxon>
        <taxon>Pseudomonadati</taxon>
        <taxon>Bacteroidota</taxon>
        <taxon>Sphingobacteriia</taxon>
        <taxon>Sphingobacteriales</taxon>
        <taxon>Sphingobacteriaceae</taxon>
        <taxon>Mucilaginibacter</taxon>
    </lineage>
</organism>
<feature type="transmembrane region" description="Helical" evidence="6">
    <location>
        <begin position="754"/>
        <end position="777"/>
    </location>
</feature>
<dbReference type="Proteomes" id="UP000297540">
    <property type="component" value="Unassembled WGS sequence"/>
</dbReference>
<evidence type="ECO:0000256" key="2">
    <source>
        <dbReference type="ARBA" id="ARBA00022475"/>
    </source>
</evidence>
<keyword evidence="3 6" id="KW-0812">Transmembrane</keyword>
<keyword evidence="4 6" id="KW-1133">Transmembrane helix</keyword>
<evidence type="ECO:0000256" key="5">
    <source>
        <dbReference type="ARBA" id="ARBA00023136"/>
    </source>
</evidence>
<reference evidence="9 10" key="1">
    <citation type="journal article" date="2017" name="Int. J. Syst. Evol. Microbiol.">
        <title>Mucilaginibacterpsychrotolerans sp. nov., isolated from peatlands.</title>
        <authorList>
            <person name="Deng Y."/>
            <person name="Shen L."/>
            <person name="Xu B."/>
            <person name="Liu Y."/>
            <person name="Gu Z."/>
            <person name="Liu H."/>
            <person name="Zhou Y."/>
        </authorList>
    </citation>
    <scope>NUCLEOTIDE SEQUENCE [LARGE SCALE GENOMIC DNA]</scope>
    <source>
        <strain evidence="9 10">NH7-4</strain>
    </source>
</reference>
<feature type="transmembrane region" description="Helical" evidence="6">
    <location>
        <begin position="21"/>
        <end position="42"/>
    </location>
</feature>
<sequence length="791" mass="88422">MLLFNLKVAFRNIRKNIVFSSVNIIGLAISMACCLIISLYVWDEWQQDTFHNNIDHIYRITEKQNQAGTMYNVAVTPGPLAPALQKDFPEIANTVRFCSWGGSLKNGQQVHDQASIQLTDNSIFKVFNFPLIKGNPSTALDGTDGIVITEKIAEQYFGANWRSNPNIIGQVFRLNNQYDFKLTGIAKNVPANSSIQFDILLPLAYLFKTDEWSYKWNSNNYHTYIQLKRGTNVTALEAKLAKRLHAYNNDTADLLLLQPLKAQYLYSEFDFKTDWGKRSNIKYIRIFLGVGLLLLIIACVNFINLSTARSLKRSVEVGVRKVTGASRKQLIFQFLIESLSLAFIAGIVAIILIAIFKPLVNSFTGANIDTGLSQSMLIPFFVGFIVIVGVLAGSYPAFVLSAFNPSRVLKTSETVRAGKFFRQTLVVGQFAISVTLIICVCFMYRQLTFMRNKDLGFDKEQVLRVGLSGKLMEKAALYKRDLDKIAGVKATSLATLSLANDENTSYVDWDGMQKDDKFLITQANVDPDFIPAMGMKLLSGSNFSPQMTNDTANFIINEASAQRMGYSTTSAVGKKVTFWGAKGTIIGVVKNFNYKPLNANIEPFIFRYQPKDRYFSVFIEVAPGKASAVIQQASKLFAGYEPEGTFQYTFLNESIDRLYKNDQRVASFILFFAGLTIFVGCLGLFGLTVFAAEQRIKEIGIRKVLGAGLASIVALLSKDFLKLIIIAIAVAVPLSRYITYKWLENYTYRITVEWWVFGIVGFAVIAVALFTISFQAIKTAAMNPVKSLRSE</sequence>
<dbReference type="AlphaFoldDB" id="A0A4Y8SN45"/>
<dbReference type="InterPro" id="IPR025857">
    <property type="entry name" value="MacB_PCD"/>
</dbReference>